<dbReference type="OrthoDB" id="6184213at2"/>
<dbReference type="Proteomes" id="UP000255207">
    <property type="component" value="Unassembled WGS sequence"/>
</dbReference>
<evidence type="ECO:0000313" key="7">
    <source>
        <dbReference type="EMBL" id="RDJ22429.1"/>
    </source>
</evidence>
<dbReference type="Pfam" id="PF02770">
    <property type="entry name" value="Acyl-CoA_dh_M"/>
    <property type="match status" value="1"/>
</dbReference>
<keyword evidence="1" id="KW-0285">Flavoprotein</keyword>
<name>A0A370L2L1_9HYPH</name>
<organism evidence="7 8">
    <name type="scientific">Bosea caraganae</name>
    <dbReference type="NCBI Taxonomy" id="2763117"/>
    <lineage>
        <taxon>Bacteria</taxon>
        <taxon>Pseudomonadati</taxon>
        <taxon>Pseudomonadota</taxon>
        <taxon>Alphaproteobacteria</taxon>
        <taxon>Hyphomicrobiales</taxon>
        <taxon>Boseaceae</taxon>
        <taxon>Bosea</taxon>
    </lineage>
</organism>
<feature type="domain" description="Acyl-CoA oxidase/dehydrogenase middle" evidence="4">
    <location>
        <begin position="137"/>
        <end position="216"/>
    </location>
</feature>
<dbReference type="InterPro" id="IPR046373">
    <property type="entry name" value="Acyl-CoA_Oxase/DH_mid-dom_sf"/>
</dbReference>
<gene>
    <name evidence="7" type="ORF">DWE98_18420</name>
</gene>
<dbReference type="PANTHER" id="PTHR48083:SF19">
    <property type="entry name" value="FLAVIN-DEPENDENT MONOOXYGENASE, OXYGENASE SUBUNIT HSAA"/>
    <property type="match status" value="1"/>
</dbReference>
<dbReference type="GO" id="GO:0005737">
    <property type="term" value="C:cytoplasm"/>
    <property type="evidence" value="ECO:0007669"/>
    <property type="project" value="TreeGrafter"/>
</dbReference>
<evidence type="ECO:0000259" key="4">
    <source>
        <dbReference type="Pfam" id="PF02770"/>
    </source>
</evidence>
<reference evidence="8" key="1">
    <citation type="submission" date="2018-07" db="EMBL/GenBank/DDBJ databases">
        <authorList>
            <person name="Safronova V.I."/>
            <person name="Chirak E.R."/>
            <person name="Sazanova A.L."/>
        </authorList>
    </citation>
    <scope>NUCLEOTIDE SEQUENCE [LARGE SCALE GENOMIC DNA]</scope>
    <source>
        <strain evidence="8">RCAM04685</strain>
    </source>
</reference>
<dbReference type="InterPro" id="IPR013786">
    <property type="entry name" value="AcylCoA_DH/ox_N"/>
</dbReference>
<dbReference type="InterPro" id="IPR050741">
    <property type="entry name" value="Acyl-CoA_dehydrogenase"/>
</dbReference>
<dbReference type="GO" id="GO:0050660">
    <property type="term" value="F:flavin adenine dinucleotide binding"/>
    <property type="evidence" value="ECO:0007669"/>
    <property type="project" value="InterPro"/>
</dbReference>
<dbReference type="AlphaFoldDB" id="A0A370L2L1"/>
<keyword evidence="8" id="KW-1185">Reference proteome</keyword>
<dbReference type="GO" id="GO:0033539">
    <property type="term" value="P:fatty acid beta-oxidation using acyl-CoA dehydrogenase"/>
    <property type="evidence" value="ECO:0007669"/>
    <property type="project" value="TreeGrafter"/>
</dbReference>
<feature type="domain" description="Acyl-CoA dehydrogenase/oxidase N-terminal" evidence="5">
    <location>
        <begin position="24"/>
        <end position="122"/>
    </location>
</feature>
<dbReference type="Pfam" id="PF02771">
    <property type="entry name" value="Acyl-CoA_dh_N"/>
    <property type="match status" value="1"/>
</dbReference>
<dbReference type="SUPFAM" id="SSF56645">
    <property type="entry name" value="Acyl-CoA dehydrogenase NM domain-like"/>
    <property type="match status" value="1"/>
</dbReference>
<dbReference type="InterPro" id="IPR037069">
    <property type="entry name" value="AcylCoA_DH/ox_N_sf"/>
</dbReference>
<dbReference type="GO" id="GO:0003995">
    <property type="term" value="F:acyl-CoA dehydrogenase activity"/>
    <property type="evidence" value="ECO:0007669"/>
    <property type="project" value="TreeGrafter"/>
</dbReference>
<feature type="domain" description="Acyl-CoA dehydrogenase C-terminal" evidence="6">
    <location>
        <begin position="242"/>
        <end position="379"/>
    </location>
</feature>
<dbReference type="Gene3D" id="1.20.140.10">
    <property type="entry name" value="Butyryl-CoA Dehydrogenase, subunit A, domain 3"/>
    <property type="match status" value="1"/>
</dbReference>
<evidence type="ECO:0000256" key="1">
    <source>
        <dbReference type="ARBA" id="ARBA00022630"/>
    </source>
</evidence>
<dbReference type="EMBL" id="QQTP01000010">
    <property type="protein sequence ID" value="RDJ22429.1"/>
    <property type="molecule type" value="Genomic_DNA"/>
</dbReference>
<dbReference type="RefSeq" id="WP_114830759.1">
    <property type="nucleotide sequence ID" value="NZ_QQTO01000005.1"/>
</dbReference>
<evidence type="ECO:0000313" key="8">
    <source>
        <dbReference type="Proteomes" id="UP000255207"/>
    </source>
</evidence>
<evidence type="ECO:0000256" key="2">
    <source>
        <dbReference type="ARBA" id="ARBA00023002"/>
    </source>
</evidence>
<comment type="similarity">
    <text evidence="3">Belongs to the HpaH/HsaA monooxygenase family.</text>
</comment>
<sequence length="405" mass="43963">MTIHEPFREAAEPGGAHPLLLRAEEFATQFRKTAAERDLERRLPKEEIAALAAGGVLTGRIPRCHGGPELDMTETVRIFLALAAADPNIAQAILPHYCVIEELRLYGSEEQQRRYFELMLRGHVFANAHAERGGKLIGDLSTELRADGEGFRVSGTKYYSTGSLFADHLFVSAVGHDGEKVMLILPTDRPGIELVDDWEGMGQRTTASGTVILKDVAVGREEVIADRGWRKTRTHFGPFAQILHAAIDAGIARGVLPDAVAYARDGARPLPEAGVVHAVDDPYVAHTVGEIAVLAHSAEAMVERAAVITERAARAFFAGSADEAVLGAASLAVAEAKAVATENSLRASEFLFRIGGASATTRKRNFDRHWRNARTHTVHDPVAYKYRAIGIYHLKGTLPPPSGKF</sequence>
<dbReference type="InterPro" id="IPR006091">
    <property type="entry name" value="Acyl-CoA_Oxase/DH_mid-dom"/>
</dbReference>
<dbReference type="SUPFAM" id="SSF47203">
    <property type="entry name" value="Acyl-CoA dehydrogenase C-terminal domain-like"/>
    <property type="match status" value="1"/>
</dbReference>
<proteinExistence type="inferred from homology"/>
<evidence type="ECO:0000256" key="3">
    <source>
        <dbReference type="ARBA" id="ARBA00049661"/>
    </source>
</evidence>
<dbReference type="Gene3D" id="1.10.540.10">
    <property type="entry name" value="Acyl-CoA dehydrogenase/oxidase, N-terminal domain"/>
    <property type="match status" value="1"/>
</dbReference>
<dbReference type="PIRSF" id="PIRSF016578">
    <property type="entry name" value="HsaA"/>
    <property type="match status" value="1"/>
</dbReference>
<dbReference type="InterPro" id="IPR009100">
    <property type="entry name" value="AcylCoA_DH/oxidase_NM_dom_sf"/>
</dbReference>
<protein>
    <submittedName>
        <fullName evidence="7">Dehydrogenase</fullName>
    </submittedName>
</protein>
<dbReference type="InterPro" id="IPR013107">
    <property type="entry name" value="Acyl-CoA_DH_C"/>
</dbReference>
<dbReference type="GO" id="GO:0016712">
    <property type="term" value="F:oxidoreductase activity, acting on paired donors, with incorporation or reduction of molecular oxygen, reduced flavin or flavoprotein as one donor, and incorporation of one atom of oxygen"/>
    <property type="evidence" value="ECO:0007669"/>
    <property type="project" value="TreeGrafter"/>
</dbReference>
<evidence type="ECO:0000259" key="5">
    <source>
        <dbReference type="Pfam" id="PF02771"/>
    </source>
</evidence>
<dbReference type="PANTHER" id="PTHR48083">
    <property type="entry name" value="MEDIUM-CHAIN SPECIFIC ACYL-COA DEHYDROGENASE, MITOCHONDRIAL-RELATED"/>
    <property type="match status" value="1"/>
</dbReference>
<dbReference type="Pfam" id="PF08028">
    <property type="entry name" value="Acyl-CoA_dh_2"/>
    <property type="match status" value="1"/>
</dbReference>
<dbReference type="Gene3D" id="2.40.110.10">
    <property type="entry name" value="Butyryl-CoA Dehydrogenase, subunit A, domain 2"/>
    <property type="match status" value="1"/>
</dbReference>
<accession>A0A370L2L1</accession>
<dbReference type="InterPro" id="IPR036250">
    <property type="entry name" value="AcylCo_DH-like_C"/>
</dbReference>
<comment type="caution">
    <text evidence="7">The sequence shown here is derived from an EMBL/GenBank/DDBJ whole genome shotgun (WGS) entry which is preliminary data.</text>
</comment>
<keyword evidence="2" id="KW-0560">Oxidoreductase</keyword>
<evidence type="ECO:0000259" key="6">
    <source>
        <dbReference type="Pfam" id="PF08028"/>
    </source>
</evidence>